<dbReference type="RefSeq" id="WP_026294209.1">
    <property type="nucleotide sequence ID" value="NZ_BAQD01000009.1"/>
</dbReference>
<organism evidence="5 6">
    <name type="scientific">Saccharibacter floricola DSM 15669</name>
    <dbReference type="NCBI Taxonomy" id="1123227"/>
    <lineage>
        <taxon>Bacteria</taxon>
        <taxon>Pseudomonadati</taxon>
        <taxon>Pseudomonadota</taxon>
        <taxon>Alphaproteobacteria</taxon>
        <taxon>Acetobacterales</taxon>
        <taxon>Acetobacteraceae</taxon>
        <taxon>Saccharibacter</taxon>
    </lineage>
</organism>
<dbReference type="PANTHER" id="PTHR43827:SF3">
    <property type="entry name" value="NADP-DEPENDENT OXIDOREDUCTASE DOMAIN-CONTAINING PROTEIN"/>
    <property type="match status" value="1"/>
</dbReference>
<dbReference type="InterPro" id="IPR020471">
    <property type="entry name" value="AKR"/>
</dbReference>
<dbReference type="PRINTS" id="PR00069">
    <property type="entry name" value="ALDKETRDTASE"/>
</dbReference>
<evidence type="ECO:0000313" key="6">
    <source>
        <dbReference type="Proteomes" id="UP001062901"/>
    </source>
</evidence>
<dbReference type="PIRSF" id="PIRSF000097">
    <property type="entry name" value="AKR"/>
    <property type="match status" value="1"/>
</dbReference>
<evidence type="ECO:0000256" key="1">
    <source>
        <dbReference type="ARBA" id="ARBA00007905"/>
    </source>
</evidence>
<gene>
    <name evidence="5" type="ORF">AA15669_0749</name>
</gene>
<keyword evidence="2" id="KW-0521">NADP</keyword>
<dbReference type="EMBL" id="BAQD01000009">
    <property type="protein sequence ID" value="GBQ06025.1"/>
    <property type="molecule type" value="Genomic_DNA"/>
</dbReference>
<keyword evidence="3" id="KW-0560">Oxidoreductase</keyword>
<dbReference type="InterPro" id="IPR023210">
    <property type="entry name" value="NADP_OxRdtase_dom"/>
</dbReference>
<evidence type="ECO:0000256" key="3">
    <source>
        <dbReference type="ARBA" id="ARBA00023002"/>
    </source>
</evidence>
<dbReference type="InterPro" id="IPR018170">
    <property type="entry name" value="Aldo/ket_reductase_CS"/>
</dbReference>
<dbReference type="InterPro" id="IPR036812">
    <property type="entry name" value="NAD(P)_OxRdtase_dom_sf"/>
</dbReference>
<dbReference type="PROSITE" id="PS00798">
    <property type="entry name" value="ALDOKETO_REDUCTASE_1"/>
    <property type="match status" value="1"/>
</dbReference>
<dbReference type="PANTHER" id="PTHR43827">
    <property type="entry name" value="2,5-DIKETO-D-GLUCONIC ACID REDUCTASE"/>
    <property type="match status" value="1"/>
</dbReference>
<name>A0ABQ0NY25_9PROT</name>
<keyword evidence="6" id="KW-1185">Reference proteome</keyword>
<evidence type="ECO:0000313" key="5">
    <source>
        <dbReference type="EMBL" id="GBQ06025.1"/>
    </source>
</evidence>
<evidence type="ECO:0000256" key="2">
    <source>
        <dbReference type="ARBA" id="ARBA00022857"/>
    </source>
</evidence>
<dbReference type="PROSITE" id="PS00062">
    <property type="entry name" value="ALDOKETO_REDUCTASE_2"/>
    <property type="match status" value="1"/>
</dbReference>
<dbReference type="SUPFAM" id="SSF51430">
    <property type="entry name" value="NAD(P)-linked oxidoreductase"/>
    <property type="match status" value="1"/>
</dbReference>
<evidence type="ECO:0000259" key="4">
    <source>
        <dbReference type="Pfam" id="PF00248"/>
    </source>
</evidence>
<comment type="caution">
    <text evidence="5">The sequence shown here is derived from an EMBL/GenBank/DDBJ whole genome shotgun (WGS) entry which is preliminary data.</text>
</comment>
<reference evidence="5" key="1">
    <citation type="submission" date="2013-04" db="EMBL/GenBank/DDBJ databases">
        <title>The genome sequencing project of 58 acetic acid bacteria.</title>
        <authorList>
            <person name="Okamoto-Kainuma A."/>
            <person name="Ishikawa M."/>
            <person name="Umino S."/>
            <person name="Koizumi Y."/>
            <person name="Shiwa Y."/>
            <person name="Yoshikawa H."/>
            <person name="Matsutani M."/>
            <person name="Matsushita K."/>
        </authorList>
    </citation>
    <scope>NUCLEOTIDE SEQUENCE</scope>
    <source>
        <strain evidence="5">DSM 15669</strain>
    </source>
</reference>
<dbReference type="Proteomes" id="UP001062901">
    <property type="component" value="Unassembled WGS sequence"/>
</dbReference>
<sequence>MTEHSIPRIPLHDGHSIPQIGLGVWQTPEDQTADVVRKAISLGYRAVDTARLYKNEAGVGEGLEHHPDVCVTTKLWNDDQGYDAALRAFDHSAHLLRRDVIDFYLIHWPMPHQGQYVETWKALIHLKKEGRVRSIGVSNFAEEHLERIIGETGEVPVLNQIELHPYFQQKALREFHLKHHIQTEAWRPLGKGAILDNPVIGEIAKRHSKSPAQIILRWHVQNDLVVIPKSVHPQRMAENIAVFDFQLNHEEMAQMASLDRADGRMGEDPMTVRF</sequence>
<dbReference type="Pfam" id="PF00248">
    <property type="entry name" value="Aldo_ket_red"/>
    <property type="match status" value="1"/>
</dbReference>
<protein>
    <submittedName>
        <fullName evidence="5">2,5-diketo-D-gluconate reductase</fullName>
    </submittedName>
</protein>
<dbReference type="PROSITE" id="PS00063">
    <property type="entry name" value="ALDOKETO_REDUCTASE_3"/>
    <property type="match status" value="1"/>
</dbReference>
<dbReference type="Gene3D" id="3.20.20.100">
    <property type="entry name" value="NADP-dependent oxidoreductase domain"/>
    <property type="match status" value="1"/>
</dbReference>
<comment type="similarity">
    <text evidence="1">Belongs to the aldo/keto reductase family.</text>
</comment>
<accession>A0ABQ0NY25</accession>
<proteinExistence type="inferred from homology"/>
<feature type="domain" description="NADP-dependent oxidoreductase" evidence="4">
    <location>
        <begin position="20"/>
        <end position="259"/>
    </location>
</feature>